<evidence type="ECO:0000313" key="2">
    <source>
        <dbReference type="EMBL" id="ABW29432.1"/>
    </source>
</evidence>
<feature type="signal peptide" evidence="1">
    <location>
        <begin position="1"/>
        <end position="24"/>
    </location>
</feature>
<dbReference type="Proteomes" id="UP000000268">
    <property type="component" value="Chromosome"/>
</dbReference>
<dbReference type="STRING" id="329726.AM1_4455"/>
<evidence type="ECO:0000313" key="3">
    <source>
        <dbReference type="Proteomes" id="UP000000268"/>
    </source>
</evidence>
<dbReference type="HOGENOM" id="CLU_1146288_0_0_3"/>
<keyword evidence="1" id="KW-0732">Signal</keyword>
<organism evidence="2 3">
    <name type="scientific">Acaryochloris marina (strain MBIC 11017)</name>
    <dbReference type="NCBI Taxonomy" id="329726"/>
    <lineage>
        <taxon>Bacteria</taxon>
        <taxon>Bacillati</taxon>
        <taxon>Cyanobacteriota</taxon>
        <taxon>Cyanophyceae</taxon>
        <taxon>Acaryochloridales</taxon>
        <taxon>Acaryochloridaceae</taxon>
        <taxon>Acaryochloris</taxon>
    </lineage>
</organism>
<dbReference type="AlphaFoldDB" id="B0CFY5"/>
<name>B0CFY5_ACAM1</name>
<dbReference type="eggNOG" id="ENOG5032X5U">
    <property type="taxonomic scope" value="Bacteria"/>
</dbReference>
<keyword evidence="3" id="KW-1185">Reference proteome</keyword>
<dbReference type="OrthoDB" id="572771at2"/>
<dbReference type="KEGG" id="amr:AM1_4455"/>
<accession>B0CFY5</accession>
<protein>
    <submittedName>
        <fullName evidence="2">Uncharacterized protein</fullName>
    </submittedName>
</protein>
<dbReference type="RefSeq" id="WP_012164749.1">
    <property type="nucleotide sequence ID" value="NC_009925.1"/>
</dbReference>
<evidence type="ECO:0000256" key="1">
    <source>
        <dbReference type="SAM" id="SignalP"/>
    </source>
</evidence>
<proteinExistence type="predicted"/>
<dbReference type="EMBL" id="CP000828">
    <property type="protein sequence ID" value="ABW29432.1"/>
    <property type="molecule type" value="Genomic_DNA"/>
</dbReference>
<feature type="chain" id="PRO_5002748450" evidence="1">
    <location>
        <begin position="25"/>
        <end position="251"/>
    </location>
</feature>
<gene>
    <name evidence="2" type="ordered locus">AM1_4455</name>
</gene>
<sequence>MTLKKSALVGFTAVSLTFAGSMTADVALAGKDDAIYEDNLTTTQGLQWGGKKLPFKKTVDIRESLVDTPLGKVTADRHLVGNDLDGSIFGRSRKPAPGRSAFISLWGSKIEGCFVEMIIQHAPAQGRVDPTAIIPTLLELGIGGQLVELPPQSASQPKVFSQDYTNTSFFGNKTTSGTWYMTRNIFVVDSGIASLLSQAPLKETRARLTLSNGNKILIPINKKTVSNWKTAYSYNPACKDPNAAEPPAATK</sequence>
<reference evidence="2 3" key="1">
    <citation type="journal article" date="2008" name="Proc. Natl. Acad. Sci. U.S.A.">
        <title>Niche adaptation and genome expansion in the chlorophyll d-producing cyanobacterium Acaryochloris marina.</title>
        <authorList>
            <person name="Swingley W.D."/>
            <person name="Chen M."/>
            <person name="Cheung P.C."/>
            <person name="Conrad A.L."/>
            <person name="Dejesa L.C."/>
            <person name="Hao J."/>
            <person name="Honchak B.M."/>
            <person name="Karbach L.E."/>
            <person name="Kurdoglu A."/>
            <person name="Lahiri S."/>
            <person name="Mastrian S.D."/>
            <person name="Miyashita H."/>
            <person name="Page L."/>
            <person name="Ramakrishna P."/>
            <person name="Satoh S."/>
            <person name="Sattley W.M."/>
            <person name="Shimada Y."/>
            <person name="Taylor H.L."/>
            <person name="Tomo T."/>
            <person name="Tsuchiya T."/>
            <person name="Wang Z.T."/>
            <person name="Raymond J."/>
            <person name="Mimuro M."/>
            <person name="Blankenship R.E."/>
            <person name="Touchman J.W."/>
        </authorList>
    </citation>
    <scope>NUCLEOTIDE SEQUENCE [LARGE SCALE GENOMIC DNA]</scope>
    <source>
        <strain evidence="3">MBIC 11017</strain>
    </source>
</reference>